<protein>
    <recommendedName>
        <fullName evidence="3">Lipoprotein</fullName>
    </recommendedName>
</protein>
<sequence>MKRLLGAGLLLAGLSACAPQVTQNPVQVWEGEGRVLLQQQKYRLTFSVEPKSHQLSGTLENQKTGDRFLATGSLLPSSGGAELTAYLSAGGGAKLGASAFGVGVSGVALKADALLSGRVVGETFSGTLRVNGVAYPLELRRLR</sequence>
<gene>
    <name evidence="2" type="ORF">WDJ50_01745</name>
</gene>
<keyword evidence="1" id="KW-0732">Signal</keyword>
<feature type="chain" id="PRO_5043481509" description="Lipoprotein" evidence="1">
    <location>
        <begin position="19"/>
        <end position="143"/>
    </location>
</feature>
<dbReference type="EMBL" id="CP149782">
    <property type="protein sequence ID" value="WYF44863.1"/>
    <property type="molecule type" value="Genomic_DNA"/>
</dbReference>
<organism evidence="2">
    <name type="scientific">Deinococcus sp. VB142</name>
    <dbReference type="NCBI Taxonomy" id="3112952"/>
    <lineage>
        <taxon>Bacteria</taxon>
        <taxon>Thermotogati</taxon>
        <taxon>Deinococcota</taxon>
        <taxon>Deinococci</taxon>
        <taxon>Deinococcales</taxon>
        <taxon>Deinococcaceae</taxon>
        <taxon>Deinococcus</taxon>
    </lineage>
</organism>
<evidence type="ECO:0000256" key="1">
    <source>
        <dbReference type="SAM" id="SignalP"/>
    </source>
</evidence>
<dbReference type="AlphaFoldDB" id="A0AAU6Q2N1"/>
<evidence type="ECO:0008006" key="3">
    <source>
        <dbReference type="Google" id="ProtNLM"/>
    </source>
</evidence>
<reference evidence="2" key="1">
    <citation type="submission" date="2024-03" db="EMBL/GenBank/DDBJ databases">
        <title>Deinococcus weizhi sp. nov., isolated from human skin.</title>
        <authorList>
            <person name="Wei Z."/>
            <person name="Tian F."/>
            <person name="Yang C."/>
            <person name="Xin L.T."/>
            <person name="Wen Z.J."/>
            <person name="Lan K.C."/>
            <person name="Yu L."/>
            <person name="Zhe W."/>
            <person name="Dan F.D."/>
            <person name="Jun W."/>
            <person name="Rui Z."/>
            <person name="Yong X.J."/>
            <person name="Ting Y."/>
            <person name="Wei X."/>
            <person name="Xu Z.G."/>
            <person name="Xin Z."/>
            <person name="Dong F.G."/>
            <person name="Ni X.M."/>
            <person name="Zheng M.G."/>
            <person name="Chun Y."/>
            <person name="Qian W.X."/>
        </authorList>
    </citation>
    <scope>NUCLEOTIDE SEQUENCE</scope>
    <source>
        <strain evidence="2">VB142</strain>
    </source>
</reference>
<accession>A0AAU6Q2N1</accession>
<proteinExistence type="predicted"/>
<feature type="signal peptide" evidence="1">
    <location>
        <begin position="1"/>
        <end position="18"/>
    </location>
</feature>
<evidence type="ECO:0000313" key="2">
    <source>
        <dbReference type="EMBL" id="WYF44863.1"/>
    </source>
</evidence>
<dbReference type="PROSITE" id="PS51257">
    <property type="entry name" value="PROKAR_LIPOPROTEIN"/>
    <property type="match status" value="1"/>
</dbReference>
<dbReference type="RefSeq" id="WP_339096042.1">
    <property type="nucleotide sequence ID" value="NZ_CP149782.1"/>
</dbReference>
<name>A0AAU6Q2N1_9DEIO</name>